<proteinExistence type="predicted"/>
<name>C0EB77_9FIRM</name>
<organism evidence="1 2">
    <name type="scientific">[Clostridium] methylpentosum DSM 5476</name>
    <dbReference type="NCBI Taxonomy" id="537013"/>
    <lineage>
        <taxon>Bacteria</taxon>
        <taxon>Bacillati</taxon>
        <taxon>Bacillota</taxon>
        <taxon>Clostridia</taxon>
        <taxon>Eubacteriales</taxon>
        <taxon>Oscillospiraceae</taxon>
        <taxon>Oscillospiraceae incertae sedis</taxon>
    </lineage>
</organism>
<sequence length="71" mass="7892">MIEGGVPNLICGKVDYPQRFRAAAREKGGNNQTEKDSASYHHLVWIKRWVTTSDHTVPQSKTVLAKGADLL</sequence>
<dbReference type="EMBL" id="ACEC01000040">
    <property type="protein sequence ID" value="EEG31297.1"/>
    <property type="molecule type" value="Genomic_DNA"/>
</dbReference>
<keyword evidence="2" id="KW-1185">Reference proteome</keyword>
<dbReference type="AlphaFoldDB" id="C0EB77"/>
<dbReference type="HOGENOM" id="CLU_2732910_0_0_9"/>
<evidence type="ECO:0000313" key="2">
    <source>
        <dbReference type="Proteomes" id="UP000003340"/>
    </source>
</evidence>
<evidence type="ECO:0000313" key="1">
    <source>
        <dbReference type="EMBL" id="EEG31297.1"/>
    </source>
</evidence>
<dbReference type="Proteomes" id="UP000003340">
    <property type="component" value="Unassembled WGS sequence"/>
</dbReference>
<accession>C0EB77</accession>
<protein>
    <submittedName>
        <fullName evidence="1">Uncharacterized protein</fullName>
    </submittedName>
</protein>
<reference evidence="1 2" key="1">
    <citation type="submission" date="2009-01" db="EMBL/GenBank/DDBJ databases">
        <authorList>
            <person name="Fulton L."/>
            <person name="Clifton S."/>
            <person name="Fulton B."/>
            <person name="Xu J."/>
            <person name="Minx P."/>
            <person name="Pepin K.H."/>
            <person name="Johnson M."/>
            <person name="Bhonagiri V."/>
            <person name="Nash W.E."/>
            <person name="Mardis E.R."/>
            <person name="Wilson R.K."/>
        </authorList>
    </citation>
    <scope>NUCLEOTIDE SEQUENCE [LARGE SCALE GENOMIC DNA]</scope>
    <source>
        <strain evidence="1 2">DSM 5476</strain>
    </source>
</reference>
<gene>
    <name evidence="1" type="ORF">CLOSTMETH_01094</name>
</gene>
<comment type="caution">
    <text evidence="1">The sequence shown here is derived from an EMBL/GenBank/DDBJ whole genome shotgun (WGS) entry which is preliminary data.</text>
</comment>
<reference evidence="1 2" key="2">
    <citation type="submission" date="2009-02" db="EMBL/GenBank/DDBJ databases">
        <title>Draft genome sequence of Clostridium methylpentosum (DSM 5476).</title>
        <authorList>
            <person name="Sudarsanam P."/>
            <person name="Ley R."/>
            <person name="Guruge J."/>
            <person name="Turnbaugh P.J."/>
            <person name="Mahowald M."/>
            <person name="Liep D."/>
            <person name="Gordon J."/>
        </authorList>
    </citation>
    <scope>NUCLEOTIDE SEQUENCE [LARGE SCALE GENOMIC DNA]</scope>
    <source>
        <strain evidence="1 2">DSM 5476</strain>
    </source>
</reference>